<comment type="caution">
    <text evidence="1">The sequence shown here is derived from an EMBL/GenBank/DDBJ whole genome shotgun (WGS) entry which is preliminary data.</text>
</comment>
<evidence type="ECO:0000313" key="1">
    <source>
        <dbReference type="EMBL" id="MFL4470106.1"/>
    </source>
</evidence>
<gene>
    <name evidence="1" type="ORF">ACERZ8_09585</name>
</gene>
<proteinExistence type="predicted"/>
<evidence type="ECO:0000313" key="2">
    <source>
        <dbReference type="Proteomes" id="UP001627408"/>
    </source>
</evidence>
<organism evidence="1 2">
    <name type="scientific">Tateyamaria armeniaca</name>
    <dbReference type="NCBI Taxonomy" id="2518930"/>
    <lineage>
        <taxon>Bacteria</taxon>
        <taxon>Pseudomonadati</taxon>
        <taxon>Pseudomonadota</taxon>
        <taxon>Alphaproteobacteria</taxon>
        <taxon>Rhodobacterales</taxon>
        <taxon>Roseobacteraceae</taxon>
        <taxon>Tateyamaria</taxon>
    </lineage>
</organism>
<dbReference type="EMBL" id="JBHDIY010000002">
    <property type="protein sequence ID" value="MFL4470106.1"/>
    <property type="molecule type" value="Genomic_DNA"/>
</dbReference>
<sequence length="373" mass="39895">MREGLVALNLLNADLGGAPEFWRNVDWLPDPNREIEPSAPTRPGIPFDKVDYLLEYDARQSSRPEAQGWTATGPATARFRLENGLLAMSAPPAGNPVFFSASAPLDRGVPEQIHCYAVVAPGAAGRVVDGAPGFFEVRHGVQTDTSITGTRGGWHDTSGGLQFQYVRMDGSGAIRPVTEEARGDLRSVWQRLSMQADLRAEETLLSVGDAIDQLPLGAFGFVPDAEGEPGFVAQFGLFNRRLGGQAWLRNAVFSAPGRFMRVRLRAVVPGDDPTLRLVFVADQTARGDAVFAVRYTDDPQQTRTGLAGTQVTGAVAAPSGNDVAILDLRLTGLRDGSAATLLIERSSLAEADTLRGSLRLMSASLLPSQGGDR</sequence>
<dbReference type="RefSeq" id="WP_407591977.1">
    <property type="nucleotide sequence ID" value="NZ_JBHDIY010000002.1"/>
</dbReference>
<accession>A0ABW8USL3</accession>
<reference evidence="1 2" key="1">
    <citation type="submission" date="2024-08" db="EMBL/GenBank/DDBJ databases">
        <title>Tateyamaria sp. nov., isolated from marine algae.</title>
        <authorList>
            <person name="Choi B.J."/>
            <person name="Kim J.M."/>
            <person name="Lee J.K."/>
            <person name="Choi D.G."/>
            <person name="Bayburt H."/>
            <person name="Baek J.H."/>
            <person name="Han D.M."/>
            <person name="Jeon C.O."/>
        </authorList>
    </citation>
    <scope>NUCLEOTIDE SEQUENCE [LARGE SCALE GENOMIC DNA]</scope>
    <source>
        <strain evidence="1 2">KMU-156</strain>
    </source>
</reference>
<name>A0ABW8USL3_9RHOB</name>
<protein>
    <submittedName>
        <fullName evidence="1">Uncharacterized protein</fullName>
    </submittedName>
</protein>
<keyword evidence="2" id="KW-1185">Reference proteome</keyword>
<dbReference type="Proteomes" id="UP001627408">
    <property type="component" value="Unassembled WGS sequence"/>
</dbReference>